<evidence type="ECO:0000313" key="2">
    <source>
        <dbReference type="Proteomes" id="UP000185860"/>
    </source>
</evidence>
<dbReference type="STRING" id="454136.NIES2119_29345"/>
<dbReference type="NCBIfam" id="TIGR04533">
    <property type="entry name" value="cyanosortB_assc"/>
    <property type="match status" value="1"/>
</dbReference>
<dbReference type="AlphaFoldDB" id="A0A1U7I4Q3"/>
<protein>
    <submittedName>
        <fullName evidence="1">Cyanoexosortase B system-associated protein</fullName>
    </submittedName>
</protein>
<organism evidence="1 2">
    <name type="scientific">[Phormidium ambiguum] IAM M-71</name>
    <dbReference type="NCBI Taxonomy" id="454136"/>
    <lineage>
        <taxon>Bacteria</taxon>
        <taxon>Bacillati</taxon>
        <taxon>Cyanobacteriota</taxon>
        <taxon>Cyanophyceae</taxon>
        <taxon>Oscillatoriophycideae</taxon>
        <taxon>Aerosakkonematales</taxon>
        <taxon>Aerosakkonemataceae</taxon>
        <taxon>Floridanema</taxon>
    </lineage>
</organism>
<dbReference type="InterPro" id="IPR030917">
    <property type="entry name" value="Cyanoexo_CrtB_assoc"/>
</dbReference>
<comment type="caution">
    <text evidence="1">The sequence shown here is derived from an EMBL/GenBank/DDBJ whole genome shotgun (WGS) entry which is preliminary data.</text>
</comment>
<name>A0A1U7I4Q3_9CYAN</name>
<dbReference type="Proteomes" id="UP000185860">
    <property type="component" value="Unassembled WGS sequence"/>
</dbReference>
<accession>A0A1U7I4Q3</accession>
<reference evidence="1 2" key="1">
    <citation type="submission" date="2016-11" db="EMBL/GenBank/DDBJ databases">
        <title>Draft Genome Sequences of Nine Cyanobacterial Strains from Diverse Habitats.</title>
        <authorList>
            <person name="Zhu T."/>
            <person name="Hou S."/>
            <person name="Lu X."/>
            <person name="Hess W.R."/>
        </authorList>
    </citation>
    <scope>NUCLEOTIDE SEQUENCE [LARGE SCALE GENOMIC DNA]</scope>
    <source>
        <strain evidence="1 2">IAM M-71</strain>
    </source>
</reference>
<dbReference type="EMBL" id="MRCE01000053">
    <property type="protein sequence ID" value="OKH31190.1"/>
    <property type="molecule type" value="Genomic_DNA"/>
</dbReference>
<dbReference type="OrthoDB" id="462409at2"/>
<evidence type="ECO:0000313" key="1">
    <source>
        <dbReference type="EMBL" id="OKH31190.1"/>
    </source>
</evidence>
<sequence length="236" mass="27412">MLMKLTKENIKLNHIILLLFLLILLLVGAVPGYLQKHWAWEKPLPVKTISQMRQIRQKGLELPGWQIKTRKEVSVSGEKWLYQEVQIDPQTTAILLLRPQKDDKDQPQVQWVDVKGFQRWQTDRDRSVQFTIPPTSQNQQPTKVEAQYFRGRNRQETFAVLQWYAWDSGGNPDPAKWFWSDQIAQWQGRRVPWVAVSIQIPIEPLGDIEPALPKAQSLGQAVQTALMSSSLQRKKN</sequence>
<gene>
    <name evidence="1" type="ORF">NIES2119_29345</name>
</gene>
<proteinExistence type="predicted"/>